<proteinExistence type="predicted"/>
<reference evidence="3" key="1">
    <citation type="submission" date="2016-10" db="EMBL/GenBank/DDBJ databases">
        <authorList>
            <person name="Varghese N."/>
            <person name="Submissions S."/>
        </authorList>
    </citation>
    <scope>NUCLEOTIDE SEQUENCE [LARGE SCALE GENOMIC DNA]</scope>
    <source>
        <strain evidence="3">CGMCC 1.8711</strain>
    </source>
</reference>
<evidence type="ECO:0000313" key="2">
    <source>
        <dbReference type="EMBL" id="SFR53464.1"/>
    </source>
</evidence>
<sequence length="322" mass="35049">MSCSQWSRRCGRRRTGVRLRALRTKRFRVVMGWMSCVRRCRSFGQCRSVLVTRISGVARMTESGVEPMVAVYRHDVHKARSRGHEAAALWFNEVQVNEDVPLGADGDAALLSRPRGSPEQTLDAQASWRRVSLLTGEVVSTSVSGGAGESLRELVGIADAEAAHAAWLASSVPAGVNESPYYPYTSLKYHTLLVAALLDSYRAGFEFGDVYLAVADADAVTPHRTVLATDSFALTVTGEPGDRVAARLGDVPARSFADVWSRLPALPFDVGESREWRVLDAQLRRIRSWSTALQYIEEFVAAFTSSTPATSGAVLGGESRGV</sequence>
<dbReference type="Pfam" id="PF26506">
    <property type="entry name" value="DUF8168"/>
    <property type="match status" value="1"/>
</dbReference>
<dbReference type="AlphaFoldDB" id="A0A1I6HGH5"/>
<dbReference type="EMBL" id="FOYS01000003">
    <property type="protein sequence ID" value="SFR53464.1"/>
    <property type="molecule type" value="Genomic_DNA"/>
</dbReference>
<feature type="domain" description="DUF8168" evidence="1">
    <location>
        <begin position="68"/>
        <end position="314"/>
    </location>
</feature>
<dbReference type="Proteomes" id="UP000243250">
    <property type="component" value="Unassembled WGS sequence"/>
</dbReference>
<evidence type="ECO:0000259" key="1">
    <source>
        <dbReference type="Pfam" id="PF26506"/>
    </source>
</evidence>
<gene>
    <name evidence="2" type="ORF">SAMN04488124_2207</name>
</gene>
<keyword evidence="3" id="KW-1185">Reference proteome</keyword>
<dbReference type="InterPro" id="IPR058481">
    <property type="entry name" value="DUF8168"/>
</dbReference>
<dbReference type="STRING" id="555875.SAMN04488124_2207"/>
<evidence type="ECO:0000313" key="3">
    <source>
        <dbReference type="Proteomes" id="UP000243250"/>
    </source>
</evidence>
<accession>A0A1I6HGH5</accession>
<organism evidence="2 3">
    <name type="scientific">Halogeometricum limi</name>
    <dbReference type="NCBI Taxonomy" id="555875"/>
    <lineage>
        <taxon>Archaea</taxon>
        <taxon>Methanobacteriati</taxon>
        <taxon>Methanobacteriota</taxon>
        <taxon>Stenosarchaea group</taxon>
        <taxon>Halobacteria</taxon>
        <taxon>Halobacteriales</taxon>
        <taxon>Haloferacaceae</taxon>
        <taxon>Halogeometricum</taxon>
    </lineage>
</organism>
<protein>
    <recommendedName>
        <fullName evidence="1">DUF8168 domain-containing protein</fullName>
    </recommendedName>
</protein>
<name>A0A1I6HGH5_9EURY</name>